<evidence type="ECO:0000256" key="1">
    <source>
        <dbReference type="SAM" id="Phobius"/>
    </source>
</evidence>
<sequence length="105" mass="11242">MLERCLEYFLTEPRRLVNLGSALLQAGGLLLVAGLLGFLVTTAGSVVTGMATRTRPVVELAEVLPGLPTWWVPESLAGYGFAVCCGLIGLWAIQAGRTYQRLLGH</sequence>
<proteinExistence type="predicted"/>
<keyword evidence="1" id="KW-1133">Transmembrane helix</keyword>
<evidence type="ECO:0008006" key="3">
    <source>
        <dbReference type="Google" id="ProtNLM"/>
    </source>
</evidence>
<dbReference type="AlphaFoldDB" id="A0A375CIR4"/>
<reference evidence="2" key="1">
    <citation type="submission" date="2018-01" db="EMBL/GenBank/DDBJ databases">
        <authorList>
            <person name="Clerissi C."/>
        </authorList>
    </citation>
    <scope>NUCLEOTIDE SEQUENCE</scope>
    <source>
        <strain evidence="2">Cupriavidus taiwanensis LMG 19430</strain>
    </source>
</reference>
<keyword evidence="1" id="KW-0812">Transmembrane</keyword>
<dbReference type="EMBL" id="OFSN01000019">
    <property type="protein sequence ID" value="SOY71785.1"/>
    <property type="molecule type" value="Genomic_DNA"/>
</dbReference>
<comment type="caution">
    <text evidence="2">The sequence shown here is derived from an EMBL/GenBank/DDBJ whole genome shotgun (WGS) entry which is preliminary data.</text>
</comment>
<feature type="transmembrane region" description="Helical" evidence="1">
    <location>
        <begin position="21"/>
        <end position="40"/>
    </location>
</feature>
<organism evidence="2">
    <name type="scientific">Cupriavidus taiwanensis</name>
    <dbReference type="NCBI Taxonomy" id="164546"/>
    <lineage>
        <taxon>Bacteria</taxon>
        <taxon>Pseudomonadati</taxon>
        <taxon>Pseudomonadota</taxon>
        <taxon>Betaproteobacteria</taxon>
        <taxon>Burkholderiales</taxon>
        <taxon>Burkholderiaceae</taxon>
        <taxon>Cupriavidus</taxon>
    </lineage>
</organism>
<keyword evidence="1" id="KW-0472">Membrane</keyword>
<name>A0A375CIR4_9BURK</name>
<gene>
    <name evidence="2" type="ORF">CBM2586_B130505</name>
</gene>
<accession>A0A375CIR4</accession>
<evidence type="ECO:0000313" key="2">
    <source>
        <dbReference type="EMBL" id="SOY71785.1"/>
    </source>
</evidence>
<protein>
    <recommendedName>
        <fullName evidence="3">Transmembrane protein</fullName>
    </recommendedName>
</protein>
<dbReference type="Proteomes" id="UP000257016">
    <property type="component" value="Unassembled WGS sequence"/>
</dbReference>
<feature type="transmembrane region" description="Helical" evidence="1">
    <location>
        <begin position="76"/>
        <end position="93"/>
    </location>
</feature>